<dbReference type="PANTHER" id="PTHR44936">
    <property type="entry name" value="SENSOR PROTEIN CREC"/>
    <property type="match status" value="1"/>
</dbReference>
<comment type="caution">
    <text evidence="25">The sequence shown here is derived from an EMBL/GenBank/DDBJ whole genome shotgun (WGS) entry which is preliminary data.</text>
</comment>
<keyword evidence="26" id="KW-1185">Reference proteome</keyword>
<dbReference type="InterPro" id="IPR036097">
    <property type="entry name" value="HisK_dim/P_sf"/>
</dbReference>
<keyword evidence="16" id="KW-0346">Stress response</keyword>
<dbReference type="GO" id="GO:0005886">
    <property type="term" value="C:plasma membrane"/>
    <property type="evidence" value="ECO:0007669"/>
    <property type="project" value="UniProtKB-SubCell"/>
</dbReference>
<comment type="subcellular location">
    <subcellularLocation>
        <location evidence="4">Cell membrane</location>
        <topology evidence="4">Multi-pass membrane protein</topology>
    </subcellularLocation>
</comment>
<keyword evidence="6" id="KW-1003">Cell membrane</keyword>
<proteinExistence type="predicted"/>
<keyword evidence="22" id="KW-1133">Transmembrane helix</keyword>
<feature type="transmembrane region" description="Helical" evidence="22">
    <location>
        <begin position="430"/>
        <end position="454"/>
    </location>
</feature>
<dbReference type="EC" id="2.7.13.3" evidence="5"/>
<evidence type="ECO:0000256" key="22">
    <source>
        <dbReference type="SAM" id="Phobius"/>
    </source>
</evidence>
<keyword evidence="18" id="KW-0464">Manganese</keyword>
<keyword evidence="9" id="KW-0547">Nucleotide-binding</keyword>
<dbReference type="InterPro" id="IPR003594">
    <property type="entry name" value="HATPase_dom"/>
</dbReference>
<dbReference type="PROSITE" id="PS50885">
    <property type="entry name" value="HAMP"/>
    <property type="match status" value="1"/>
</dbReference>
<dbReference type="PRINTS" id="PR00344">
    <property type="entry name" value="BCTRLSENSOR"/>
</dbReference>
<name>A0A6M1T4M7_9BACT</name>
<keyword evidence="11" id="KW-0378">Hydrolase</keyword>
<feature type="transmembrane region" description="Helical" evidence="22">
    <location>
        <begin position="277"/>
        <end position="297"/>
    </location>
</feature>
<dbReference type="SMART" id="SM00388">
    <property type="entry name" value="HisKA"/>
    <property type="match status" value="1"/>
</dbReference>
<dbReference type="GO" id="GO:0004721">
    <property type="term" value="F:phosphoprotein phosphatase activity"/>
    <property type="evidence" value="ECO:0007669"/>
    <property type="project" value="UniProtKB-KW"/>
</dbReference>
<keyword evidence="17" id="KW-0843">Virulence</keyword>
<feature type="transmembrane region" description="Helical" evidence="22">
    <location>
        <begin position="317"/>
        <end position="338"/>
    </location>
</feature>
<reference evidence="25 26" key="1">
    <citation type="submission" date="2020-02" db="EMBL/GenBank/DDBJ databases">
        <title>Aliifodinibius halophilus 2W32, complete genome.</title>
        <authorList>
            <person name="Li Y."/>
            <person name="Wu S."/>
        </authorList>
    </citation>
    <scope>NUCLEOTIDE SEQUENCE [LARGE SCALE GENOMIC DNA]</scope>
    <source>
        <strain evidence="25 26">2W32</strain>
    </source>
</reference>
<keyword evidence="22" id="KW-0812">Transmembrane</keyword>
<dbReference type="SUPFAM" id="SSF47384">
    <property type="entry name" value="Homodimeric domain of signal transducing histidine kinase"/>
    <property type="match status" value="1"/>
</dbReference>
<evidence type="ECO:0000256" key="1">
    <source>
        <dbReference type="ARBA" id="ARBA00000085"/>
    </source>
</evidence>
<evidence type="ECO:0000256" key="21">
    <source>
        <dbReference type="SAM" id="Coils"/>
    </source>
</evidence>
<keyword evidence="12" id="KW-0067">ATP-binding</keyword>
<accession>A0A6M1T4M7</accession>
<evidence type="ECO:0000256" key="8">
    <source>
        <dbReference type="ARBA" id="ARBA00022679"/>
    </source>
</evidence>
<organism evidence="25 26">
    <name type="scientific">Fodinibius halophilus</name>
    <dbReference type="NCBI Taxonomy" id="1736908"/>
    <lineage>
        <taxon>Bacteria</taxon>
        <taxon>Pseudomonadati</taxon>
        <taxon>Balneolota</taxon>
        <taxon>Balneolia</taxon>
        <taxon>Balneolales</taxon>
        <taxon>Balneolaceae</taxon>
        <taxon>Fodinibius</taxon>
    </lineage>
</organism>
<comment type="cofactor">
    <cofactor evidence="3">
        <name>Mg(2+)</name>
        <dbReference type="ChEBI" id="CHEBI:18420"/>
    </cofactor>
</comment>
<dbReference type="Proteomes" id="UP000479132">
    <property type="component" value="Unassembled WGS sequence"/>
</dbReference>
<feature type="coiled-coil region" evidence="21">
    <location>
        <begin position="1047"/>
        <end position="1081"/>
    </location>
</feature>
<dbReference type="InterPro" id="IPR005467">
    <property type="entry name" value="His_kinase_dom"/>
</dbReference>
<dbReference type="PANTHER" id="PTHR44936:SF9">
    <property type="entry name" value="SENSOR PROTEIN CREC"/>
    <property type="match status" value="1"/>
</dbReference>
<feature type="transmembrane region" description="Helical" evidence="22">
    <location>
        <begin position="395"/>
        <end position="418"/>
    </location>
</feature>
<dbReference type="CDD" id="cd00082">
    <property type="entry name" value="HisKA"/>
    <property type="match status" value="1"/>
</dbReference>
<evidence type="ECO:0000313" key="26">
    <source>
        <dbReference type="Proteomes" id="UP000479132"/>
    </source>
</evidence>
<dbReference type="RefSeq" id="WP_165269327.1">
    <property type="nucleotide sequence ID" value="NZ_JAALLS010000014.1"/>
</dbReference>
<feature type="transmembrane region" description="Helical" evidence="22">
    <location>
        <begin position="245"/>
        <end position="265"/>
    </location>
</feature>
<dbReference type="CDD" id="cd06225">
    <property type="entry name" value="HAMP"/>
    <property type="match status" value="1"/>
</dbReference>
<dbReference type="SMART" id="SM00387">
    <property type="entry name" value="HATPase_c"/>
    <property type="match status" value="1"/>
</dbReference>
<dbReference type="GO" id="GO:0000155">
    <property type="term" value="F:phosphorelay sensor kinase activity"/>
    <property type="evidence" value="ECO:0007669"/>
    <property type="project" value="InterPro"/>
</dbReference>
<evidence type="ECO:0000256" key="11">
    <source>
        <dbReference type="ARBA" id="ARBA00022801"/>
    </source>
</evidence>
<dbReference type="InterPro" id="IPR004358">
    <property type="entry name" value="Sig_transdc_His_kin-like_C"/>
</dbReference>
<evidence type="ECO:0000256" key="2">
    <source>
        <dbReference type="ARBA" id="ARBA00001936"/>
    </source>
</evidence>
<dbReference type="PROSITE" id="PS50109">
    <property type="entry name" value="HIS_KIN"/>
    <property type="match status" value="1"/>
</dbReference>
<comment type="cofactor">
    <cofactor evidence="2">
        <name>Mn(2+)</name>
        <dbReference type="ChEBI" id="CHEBI:29035"/>
    </cofactor>
</comment>
<dbReference type="InterPro" id="IPR003661">
    <property type="entry name" value="HisK_dim/P_dom"/>
</dbReference>
<sequence length="1295" mass="147190">MYNFLDTNRLNHLLGWTLLGLLLTLLVLEGWRYAIKPSVAQNEQVIEQSLSEASDYFLSKQEELLNDTETLAATLQRLLQKGNTQQLYSTANQFPQFWSTALYQKEEPIVWNGFALGDKQDLQLIKSQEEQRVFIKKHNNVIYWQFHVPFSIQDSSGSIDYNLLTSYRIRQTNPLAIGNRHEFNLFNSSQLSSYPLSFSIFSSLPTDYVQSQPLTNVNGDSVGVVYATAEKFQQTQQEWQQGNRFWRSVFALFSFVILSCLLFWGADLLPLWQGLSIQLLFIGIGWGILYYTNMLAYWVLTLGGLSTDTWGAMVESISYTCTNAFFALICATTIARKINNLKKQISPDSYLTTILFASITGGISALGILSVFNLLYHNSLASNIPLLDLRILPQWGTIILYFAMGMTVLALTIVLITLNRLLFRATSEHFKLTVTILSLSFIISVLSAPLLLSLKLPFDIIMLTSLLSFSLILGISVLYFHYFGWISKISQLRKIITASFIIAGLCIPVLYQASVKKVDKKLLKTAQDYAQREDPRAKELTKDILTTLEKQYHNLSPSALEENRSGLQTRFTQTIQNFISPKWNTYSFNLQLVDNSGNLIADYATDLNSPNWTAIYNIPTLKSVTDIEQITKSSLHPIVQLPQLVNQQDYRTFYRGWIPVFGTSEGTPIAWILCSIYQERPEFNKPIRAVMASLTYENWNTAYLMQKYENGEIVSSARQGYTGHLHAKRTLENSEIRALQQDTLIYLNKETPEYHYRTLLWHTPEDQTIKVSTPLSDYRVILFTFFRFSFILLLVSGLLLMIKQLQLFTSKNSSFLSKDKRFQDRILDNFLLATLVFLIFLIISSHYAIKQQNQNIVKQELFDKLESLSTTVATNRSTNSNTTSDRTFSLDALTSALNVDASFYNGRTVSETTTPQIYQQHLLPSALPYDIYEELYNDRQTDVFSTVTLAGQSLLIGYRTILDKQKNPIGTIAIPTFLQSPKYDQQLLETTSYLILIYLFVFGLFILASTLISKKLTRPLVYIQRGLNKISAGNLDTKIPVTSNDEIGTLANAYNKMVSQLKNLQKELAEAEREAAWKEMAQQVAHEIKNPLTPMKLNVQHLERQLKDGTQNPEELKERVQKITANLIEQIQTLNNIASDFSKFSQPLDEDFEKTDVVQIASSVAALYEHDEKVVIQLQSQNKAIYVHGIKDELKRVIINLVKNAYEAMPEDGGEISLEIYQQHQHVFIEIEDNGSGIPEESRDNIFVPNFSTKSSGTGLGLAICKKIIEAHEGSISFASVEGEGTTFVIKLPQY</sequence>
<feature type="transmembrane region" description="Helical" evidence="22">
    <location>
        <begin position="830"/>
        <end position="849"/>
    </location>
</feature>
<keyword evidence="7" id="KW-0597">Phosphoprotein</keyword>
<feature type="transmembrane region" description="Helical" evidence="22">
    <location>
        <begin position="993"/>
        <end position="1012"/>
    </location>
</feature>
<evidence type="ECO:0000256" key="12">
    <source>
        <dbReference type="ARBA" id="ARBA00022840"/>
    </source>
</evidence>
<evidence type="ECO:0000256" key="3">
    <source>
        <dbReference type="ARBA" id="ARBA00001946"/>
    </source>
</evidence>
<keyword evidence="21" id="KW-0175">Coiled coil</keyword>
<dbReference type="EMBL" id="JAALLS010000014">
    <property type="protein sequence ID" value="NGP89019.1"/>
    <property type="molecule type" value="Genomic_DNA"/>
</dbReference>
<keyword evidence="10" id="KW-0418">Kinase</keyword>
<evidence type="ECO:0000313" key="25">
    <source>
        <dbReference type="EMBL" id="NGP89019.1"/>
    </source>
</evidence>
<dbReference type="SUPFAM" id="SSF55874">
    <property type="entry name" value="ATPase domain of HSP90 chaperone/DNA topoisomerase II/histidine kinase"/>
    <property type="match status" value="1"/>
</dbReference>
<dbReference type="SUPFAM" id="SSF158472">
    <property type="entry name" value="HAMP domain-like"/>
    <property type="match status" value="1"/>
</dbReference>
<keyword evidence="15" id="KW-0902">Two-component regulatory system</keyword>
<evidence type="ECO:0000256" key="14">
    <source>
        <dbReference type="ARBA" id="ARBA00022912"/>
    </source>
</evidence>
<dbReference type="InterPro" id="IPR036890">
    <property type="entry name" value="HATPase_C_sf"/>
</dbReference>
<dbReference type="Gene3D" id="3.30.565.10">
    <property type="entry name" value="Histidine kinase-like ATPase, C-terminal domain"/>
    <property type="match status" value="1"/>
</dbReference>
<dbReference type="CDD" id="cd00075">
    <property type="entry name" value="HATPase"/>
    <property type="match status" value="1"/>
</dbReference>
<keyword evidence="8" id="KW-0808">Transferase</keyword>
<evidence type="ECO:0000256" key="15">
    <source>
        <dbReference type="ARBA" id="ARBA00023012"/>
    </source>
</evidence>
<evidence type="ECO:0000256" key="13">
    <source>
        <dbReference type="ARBA" id="ARBA00022842"/>
    </source>
</evidence>
<evidence type="ECO:0000256" key="16">
    <source>
        <dbReference type="ARBA" id="ARBA00023016"/>
    </source>
</evidence>
<evidence type="ECO:0000256" key="10">
    <source>
        <dbReference type="ARBA" id="ARBA00022777"/>
    </source>
</evidence>
<comment type="catalytic activity">
    <reaction evidence="1">
        <text>ATP + protein L-histidine = ADP + protein N-phospho-L-histidine.</text>
        <dbReference type="EC" id="2.7.13.3"/>
    </reaction>
</comment>
<dbReference type="Pfam" id="PF00672">
    <property type="entry name" value="HAMP"/>
    <property type="match status" value="1"/>
</dbReference>
<feature type="transmembrane region" description="Helical" evidence="22">
    <location>
        <begin position="350"/>
        <end position="375"/>
    </location>
</feature>
<keyword evidence="22" id="KW-0472">Membrane</keyword>
<dbReference type="GO" id="GO:0005524">
    <property type="term" value="F:ATP binding"/>
    <property type="evidence" value="ECO:0007669"/>
    <property type="project" value="UniProtKB-KW"/>
</dbReference>
<dbReference type="InterPro" id="IPR003660">
    <property type="entry name" value="HAMP_dom"/>
</dbReference>
<feature type="transmembrane region" description="Helical" evidence="22">
    <location>
        <begin position="780"/>
        <end position="802"/>
    </location>
</feature>
<evidence type="ECO:0000256" key="7">
    <source>
        <dbReference type="ARBA" id="ARBA00022553"/>
    </source>
</evidence>
<evidence type="ECO:0000256" key="9">
    <source>
        <dbReference type="ARBA" id="ARBA00022741"/>
    </source>
</evidence>
<protein>
    <recommendedName>
        <fullName evidence="19">Signal transduction histidine-protein kinase/phosphatase MprB</fullName>
        <ecNumber evidence="5">2.7.13.3</ecNumber>
    </recommendedName>
    <alternativeName>
        <fullName evidence="20">Mycobacterial persistence regulator B</fullName>
    </alternativeName>
</protein>
<evidence type="ECO:0000256" key="18">
    <source>
        <dbReference type="ARBA" id="ARBA00023211"/>
    </source>
</evidence>
<feature type="transmembrane region" description="Helical" evidence="22">
    <location>
        <begin position="460"/>
        <end position="483"/>
    </location>
</feature>
<dbReference type="SMART" id="SM00304">
    <property type="entry name" value="HAMP"/>
    <property type="match status" value="1"/>
</dbReference>
<dbReference type="Pfam" id="PF02518">
    <property type="entry name" value="HATPase_c"/>
    <property type="match status" value="1"/>
</dbReference>
<gene>
    <name evidence="25" type="ORF">G3569_11680</name>
</gene>
<evidence type="ECO:0000256" key="19">
    <source>
        <dbReference type="ARBA" id="ARBA00040454"/>
    </source>
</evidence>
<evidence type="ECO:0000259" key="23">
    <source>
        <dbReference type="PROSITE" id="PS50109"/>
    </source>
</evidence>
<evidence type="ECO:0000259" key="24">
    <source>
        <dbReference type="PROSITE" id="PS50885"/>
    </source>
</evidence>
<feature type="domain" description="Histidine kinase" evidence="23">
    <location>
        <begin position="1083"/>
        <end position="1295"/>
    </location>
</feature>
<keyword evidence="13" id="KW-0460">Magnesium</keyword>
<evidence type="ECO:0000256" key="20">
    <source>
        <dbReference type="ARBA" id="ARBA00041776"/>
    </source>
</evidence>
<dbReference type="Pfam" id="PF00512">
    <property type="entry name" value="HisKA"/>
    <property type="match status" value="1"/>
</dbReference>
<dbReference type="Gene3D" id="1.10.287.130">
    <property type="match status" value="1"/>
</dbReference>
<dbReference type="Gene3D" id="6.10.340.10">
    <property type="match status" value="1"/>
</dbReference>
<evidence type="ECO:0000256" key="5">
    <source>
        <dbReference type="ARBA" id="ARBA00012438"/>
    </source>
</evidence>
<evidence type="ECO:0000256" key="6">
    <source>
        <dbReference type="ARBA" id="ARBA00022475"/>
    </source>
</evidence>
<dbReference type="InterPro" id="IPR050980">
    <property type="entry name" value="2C_sensor_his_kinase"/>
</dbReference>
<keyword evidence="14" id="KW-0904">Protein phosphatase</keyword>
<dbReference type="CDD" id="cd06174">
    <property type="entry name" value="MFS"/>
    <property type="match status" value="1"/>
</dbReference>
<evidence type="ECO:0000256" key="17">
    <source>
        <dbReference type="ARBA" id="ARBA00023026"/>
    </source>
</evidence>
<feature type="domain" description="HAMP" evidence="24">
    <location>
        <begin position="1014"/>
        <end position="1066"/>
    </location>
</feature>
<evidence type="ECO:0000256" key="4">
    <source>
        <dbReference type="ARBA" id="ARBA00004651"/>
    </source>
</evidence>